<dbReference type="GO" id="GO:0042742">
    <property type="term" value="P:defense response to bacterium"/>
    <property type="evidence" value="ECO:0007669"/>
    <property type="project" value="UniProtKB-ARBA"/>
</dbReference>
<dbReference type="OrthoDB" id="1050628at2759"/>
<dbReference type="PRINTS" id="PR00364">
    <property type="entry name" value="DISEASERSIST"/>
</dbReference>
<comment type="caution">
    <text evidence="10">The sequence shown here is derived from an EMBL/GenBank/DDBJ whole genome shotgun (WGS) entry which is preliminary data.</text>
</comment>
<dbReference type="Pfam" id="PF23598">
    <property type="entry name" value="LRR_14"/>
    <property type="match status" value="1"/>
</dbReference>
<evidence type="ECO:0000259" key="9">
    <source>
        <dbReference type="Pfam" id="PF23598"/>
    </source>
</evidence>
<dbReference type="SUPFAM" id="SSF52540">
    <property type="entry name" value="P-loop containing nucleoside triphosphate hydrolases"/>
    <property type="match status" value="1"/>
</dbReference>
<dbReference type="FunFam" id="3.40.50.300:FF:001091">
    <property type="entry name" value="Probable disease resistance protein At1g61300"/>
    <property type="match status" value="1"/>
</dbReference>
<dbReference type="Pfam" id="PF00931">
    <property type="entry name" value="NB-ARC"/>
    <property type="match status" value="1"/>
</dbReference>
<reference evidence="10" key="2">
    <citation type="submission" date="2019-07" db="EMBL/GenBank/DDBJ databases">
        <authorList>
            <person name="Yang Y."/>
            <person name="Bocs S."/>
            <person name="Baudouin L."/>
        </authorList>
    </citation>
    <scope>NUCLEOTIDE SEQUENCE</scope>
    <source>
        <tissue evidence="10">Spear leaf of Hainan Tall coconut</tissue>
    </source>
</reference>
<dbReference type="PROSITE" id="PS51450">
    <property type="entry name" value="LRR"/>
    <property type="match status" value="1"/>
</dbReference>
<dbReference type="InterPro" id="IPR036388">
    <property type="entry name" value="WH-like_DNA-bd_sf"/>
</dbReference>
<dbReference type="FunFam" id="1.10.10.10:FF:000322">
    <property type="entry name" value="Probable disease resistance protein At1g63360"/>
    <property type="match status" value="1"/>
</dbReference>
<dbReference type="Proteomes" id="UP000797356">
    <property type="component" value="Chromosome 9"/>
</dbReference>
<dbReference type="InterPro" id="IPR044974">
    <property type="entry name" value="Disease_R_plants"/>
</dbReference>
<dbReference type="Gene3D" id="1.10.8.430">
    <property type="entry name" value="Helical domain of apoptotic protease-activating factors"/>
    <property type="match status" value="1"/>
</dbReference>
<dbReference type="InterPro" id="IPR058922">
    <property type="entry name" value="WHD_DRP"/>
</dbReference>
<reference evidence="10" key="1">
    <citation type="journal article" date="2017" name="Gigascience">
        <title>The genome draft of coconut (Cocos nucifera).</title>
        <authorList>
            <person name="Xiao Y."/>
            <person name="Xu P."/>
            <person name="Fan H."/>
            <person name="Baudouin L."/>
            <person name="Xia W."/>
            <person name="Bocs S."/>
            <person name="Xu J."/>
            <person name="Li Q."/>
            <person name="Guo A."/>
            <person name="Zhou L."/>
            <person name="Li J."/>
            <person name="Wu Y."/>
            <person name="Ma Z."/>
            <person name="Armero A."/>
            <person name="Issali A.E."/>
            <person name="Liu N."/>
            <person name="Peng M."/>
            <person name="Yang Y."/>
        </authorList>
    </citation>
    <scope>NUCLEOTIDE SEQUENCE</scope>
    <source>
        <tissue evidence="10">Spear leaf of Hainan Tall coconut</tissue>
    </source>
</reference>
<feature type="domain" description="Disease resistance protein winged helix" evidence="8">
    <location>
        <begin position="333"/>
        <end position="408"/>
    </location>
</feature>
<dbReference type="InterPro" id="IPR032675">
    <property type="entry name" value="LRR_dom_sf"/>
</dbReference>
<dbReference type="InterPro" id="IPR027417">
    <property type="entry name" value="P-loop_NTPase"/>
</dbReference>
<dbReference type="Gene3D" id="1.10.10.10">
    <property type="entry name" value="Winged helix-like DNA-binding domain superfamily/Winged helix DNA-binding domain"/>
    <property type="match status" value="1"/>
</dbReference>
<dbReference type="GO" id="GO:0002758">
    <property type="term" value="P:innate immune response-activating signaling pathway"/>
    <property type="evidence" value="ECO:0007669"/>
    <property type="project" value="UniProtKB-ARBA"/>
</dbReference>
<dbReference type="SUPFAM" id="SSF52058">
    <property type="entry name" value="L domain-like"/>
    <property type="match status" value="1"/>
</dbReference>
<evidence type="ECO:0000256" key="4">
    <source>
        <dbReference type="ARBA" id="ARBA00022741"/>
    </source>
</evidence>
<keyword evidence="4" id="KW-0547">Nucleotide-binding</keyword>
<evidence type="ECO:0000259" key="6">
    <source>
        <dbReference type="Pfam" id="PF00931"/>
    </source>
</evidence>
<protein>
    <submittedName>
        <fullName evidence="10">Putative disease resistance protein RGA3</fullName>
    </submittedName>
</protein>
<evidence type="ECO:0000313" key="11">
    <source>
        <dbReference type="Proteomes" id="UP000797356"/>
    </source>
</evidence>
<evidence type="ECO:0000256" key="2">
    <source>
        <dbReference type="ARBA" id="ARBA00022614"/>
    </source>
</evidence>
<dbReference type="InterPro" id="IPR002182">
    <property type="entry name" value="NB-ARC"/>
</dbReference>
<accession>A0A8K0ILL4</accession>
<dbReference type="GO" id="GO:0043531">
    <property type="term" value="F:ADP binding"/>
    <property type="evidence" value="ECO:0007669"/>
    <property type="project" value="InterPro"/>
</dbReference>
<dbReference type="Gene3D" id="3.80.10.10">
    <property type="entry name" value="Ribonuclease Inhibitor"/>
    <property type="match status" value="2"/>
</dbReference>
<evidence type="ECO:0000259" key="7">
    <source>
        <dbReference type="Pfam" id="PF18052"/>
    </source>
</evidence>
<dbReference type="EMBL" id="CM017880">
    <property type="protein sequence ID" value="KAG1361135.1"/>
    <property type="molecule type" value="Genomic_DNA"/>
</dbReference>
<dbReference type="PANTHER" id="PTHR23155:SF1165">
    <property type="entry name" value="OS11G0676100 PROTEIN"/>
    <property type="match status" value="1"/>
</dbReference>
<dbReference type="Pfam" id="PF23559">
    <property type="entry name" value="WHD_DRP"/>
    <property type="match status" value="1"/>
</dbReference>
<dbReference type="InterPro" id="IPR041118">
    <property type="entry name" value="Rx_N"/>
</dbReference>
<dbReference type="GO" id="GO:0009626">
    <property type="term" value="P:plant-type hypersensitive response"/>
    <property type="evidence" value="ECO:0007669"/>
    <property type="project" value="UniProtKB-ARBA"/>
</dbReference>
<dbReference type="AlphaFoldDB" id="A0A8K0ILL4"/>
<evidence type="ECO:0000256" key="5">
    <source>
        <dbReference type="ARBA" id="ARBA00022821"/>
    </source>
</evidence>
<evidence type="ECO:0000256" key="3">
    <source>
        <dbReference type="ARBA" id="ARBA00022737"/>
    </source>
</evidence>
<feature type="domain" description="Disease resistance N-terminal" evidence="7">
    <location>
        <begin position="2"/>
        <end position="61"/>
    </location>
</feature>
<dbReference type="PANTHER" id="PTHR23155">
    <property type="entry name" value="DISEASE RESISTANCE PROTEIN RP"/>
    <property type="match status" value="1"/>
</dbReference>
<keyword evidence="2" id="KW-0433">Leucine-rich repeat</keyword>
<evidence type="ECO:0000313" key="10">
    <source>
        <dbReference type="EMBL" id="KAG1361135.1"/>
    </source>
</evidence>
<feature type="domain" description="Disease resistance R13L4/SHOC-2-like LRR" evidence="9">
    <location>
        <begin position="466"/>
        <end position="803"/>
    </location>
</feature>
<keyword evidence="5" id="KW-0611">Plant defense</keyword>
<proteinExistence type="inferred from homology"/>
<evidence type="ECO:0000259" key="8">
    <source>
        <dbReference type="Pfam" id="PF23559"/>
    </source>
</evidence>
<name>A0A8K0ILL4_COCNU</name>
<dbReference type="Pfam" id="PF18052">
    <property type="entry name" value="Rx_N"/>
    <property type="match status" value="1"/>
</dbReference>
<keyword evidence="3" id="KW-0677">Repeat</keyword>
<gene>
    <name evidence="10" type="ORF">COCNU_09G005980</name>
</gene>
<dbReference type="CDD" id="cd14798">
    <property type="entry name" value="RX-CC_like"/>
    <property type="match status" value="1"/>
</dbReference>
<dbReference type="InterPro" id="IPR042197">
    <property type="entry name" value="Apaf_helical"/>
</dbReference>
<dbReference type="InterPro" id="IPR055414">
    <property type="entry name" value="LRR_R13L4/SHOC2-like"/>
</dbReference>
<comment type="similarity">
    <text evidence="1">Belongs to the disease resistance NB-LRR family.</text>
</comment>
<sequence>MMLGVKDDLKRLQRRMERISGFLKSAERKRYEDPNINNWVVELKDVMYDADDIIDRCMIEGRILLEKSSIHISGTKIEEDTQSLVESLVKEDNKKYRILGIVGMGGIGKTTLASNIYNHETIKNNFPMRVWVCVSKDFEEIKLLKDIIRSAGGKYGEAETKEELTRCLCSVLSKRFFIILDDVWEMDVWEDLLRIPFENAKANGKIVITTRDTDVARKMRADIHYVKKMDNDGGWEMLRKKISGDDDEEEEEISRLKEIGVQIVEKCDGLPLAIKVIAGVLRSKERSNLEWNKVLKSEVWSMSELDKELPGALFLSYEDLSSDLKQCFLYCSLFPEDSPLKREDLIRYWVAEGFVRSTQGNTLMEDVAEDYHRELIRRNILQPCNKWRGLSDQAGNYCKMHDLLRSLALFLTRDESIFLGDEQSPNTNPLSKLRRLSMVNAGERLEVPDVIKQQKCLRTLLVWSNYKTKMMIKNELFESLRFLRVMDLRDAGLENLPDSVGDLLHLRYLNVFCTDIKKLPESIGCLVNLQILNLAYCTSLHALPKAITKLCNLRWLRLEGTPLTHMPKGLGKSEHLNHLQGFVTGHDDRRDAQNDEGCDLKELQSLSQLRFLEINRLERTEPAGAPVLANSSFLRTLILNCEQPEDEEKAIAIQRIDKIYSELSPKSTHLQRLEINEFFGTGFPSWMMSPALNVSFPNLTNIRLFNCKSCPQLPPLGLLPQLKSLSIVRADAIKTIGPEFLGPRASSAATSFPKLEVLMLTGMKNWKEWSFGAIKTIGPEFLGPRASSAATSFPKLEELKFRWMDNWEEWSFGMVEGVGEERRGAPKLLPHLKELFLIGCRKLRALPPLGLLPQLKSLYIKEADAIETVGPEFLGPRASSAATSFPKLEELHFEDMENWKEWSFGMVEGGGEERRGAPKLLPHLMKLKLAYCPKLRALPQGLRHATNLQELYIAGVNNLKEINNLPSLKSLVIKDWSRLEHVENLDKLQLLRVRLPDSIETSTTDGDGQRERLPQWLWELLQNAPAAMQNLQKFKLTCSLLLLKTFLKDGPNWPIIQPIPQVEIKQHWHPDRSSSYVRYTKDPPTFEANVVESEESVD</sequence>
<organism evidence="10 11">
    <name type="scientific">Cocos nucifera</name>
    <name type="common">Coconut palm</name>
    <dbReference type="NCBI Taxonomy" id="13894"/>
    <lineage>
        <taxon>Eukaryota</taxon>
        <taxon>Viridiplantae</taxon>
        <taxon>Streptophyta</taxon>
        <taxon>Embryophyta</taxon>
        <taxon>Tracheophyta</taxon>
        <taxon>Spermatophyta</taxon>
        <taxon>Magnoliopsida</taxon>
        <taxon>Liliopsida</taxon>
        <taxon>Arecaceae</taxon>
        <taxon>Arecoideae</taxon>
        <taxon>Cocoseae</taxon>
        <taxon>Attaleinae</taxon>
        <taxon>Cocos</taxon>
    </lineage>
</organism>
<keyword evidence="11" id="KW-1185">Reference proteome</keyword>
<feature type="domain" description="NB-ARC" evidence="6">
    <location>
        <begin position="78"/>
        <end position="243"/>
    </location>
</feature>
<dbReference type="InterPro" id="IPR001611">
    <property type="entry name" value="Leu-rich_rpt"/>
</dbReference>
<evidence type="ECO:0000256" key="1">
    <source>
        <dbReference type="ARBA" id="ARBA00008894"/>
    </source>
</evidence>
<dbReference type="InterPro" id="IPR038005">
    <property type="entry name" value="RX-like_CC"/>
</dbReference>
<dbReference type="Gene3D" id="3.40.50.300">
    <property type="entry name" value="P-loop containing nucleotide triphosphate hydrolases"/>
    <property type="match status" value="1"/>
</dbReference>